<feature type="signal peptide" evidence="3">
    <location>
        <begin position="1"/>
        <end position="16"/>
    </location>
</feature>
<feature type="chain" id="PRO_5047522676" evidence="3">
    <location>
        <begin position="17"/>
        <end position="392"/>
    </location>
</feature>
<feature type="region of interest" description="Disordered" evidence="1">
    <location>
        <begin position="83"/>
        <end position="131"/>
    </location>
</feature>
<feature type="compositionally biased region" description="Polar residues" evidence="1">
    <location>
        <begin position="87"/>
        <end position="114"/>
    </location>
</feature>
<evidence type="ECO:0000256" key="1">
    <source>
        <dbReference type="SAM" id="MobiDB-lite"/>
    </source>
</evidence>
<keyword evidence="2" id="KW-0812">Transmembrane</keyword>
<protein>
    <submittedName>
        <fullName evidence="4">Uncharacterized protein</fullName>
    </submittedName>
</protein>
<feature type="compositionally biased region" description="Low complexity" evidence="1">
    <location>
        <begin position="115"/>
        <end position="131"/>
    </location>
</feature>
<feature type="compositionally biased region" description="Polar residues" evidence="1">
    <location>
        <begin position="263"/>
        <end position="278"/>
    </location>
</feature>
<evidence type="ECO:0000256" key="3">
    <source>
        <dbReference type="SAM" id="SignalP"/>
    </source>
</evidence>
<accession>A0ABR3QTP3</accession>
<comment type="caution">
    <text evidence="4">The sequence shown here is derived from an EMBL/GenBank/DDBJ whole genome shotgun (WGS) entry which is preliminary data.</text>
</comment>
<feature type="transmembrane region" description="Helical" evidence="2">
    <location>
        <begin position="371"/>
        <end position="391"/>
    </location>
</feature>
<evidence type="ECO:0000313" key="5">
    <source>
        <dbReference type="Proteomes" id="UP001521222"/>
    </source>
</evidence>
<evidence type="ECO:0000313" key="4">
    <source>
        <dbReference type="EMBL" id="KAL1595538.1"/>
    </source>
</evidence>
<keyword evidence="3" id="KW-0732">Signal</keyword>
<organism evidence="4 5">
    <name type="scientific">Nothophoma quercina</name>
    <dbReference type="NCBI Taxonomy" id="749835"/>
    <lineage>
        <taxon>Eukaryota</taxon>
        <taxon>Fungi</taxon>
        <taxon>Dikarya</taxon>
        <taxon>Ascomycota</taxon>
        <taxon>Pezizomycotina</taxon>
        <taxon>Dothideomycetes</taxon>
        <taxon>Pleosporomycetidae</taxon>
        <taxon>Pleosporales</taxon>
        <taxon>Pleosporineae</taxon>
        <taxon>Didymellaceae</taxon>
        <taxon>Nothophoma</taxon>
    </lineage>
</organism>
<dbReference type="Proteomes" id="UP001521222">
    <property type="component" value="Unassembled WGS sequence"/>
</dbReference>
<dbReference type="EMBL" id="JAKIXB020000031">
    <property type="protein sequence ID" value="KAL1595538.1"/>
    <property type="molecule type" value="Genomic_DNA"/>
</dbReference>
<feature type="region of interest" description="Disordered" evidence="1">
    <location>
        <begin position="159"/>
        <end position="291"/>
    </location>
</feature>
<feature type="compositionally biased region" description="Polar residues" evidence="1">
    <location>
        <begin position="184"/>
        <end position="197"/>
    </location>
</feature>
<proteinExistence type="predicted"/>
<feature type="region of interest" description="Disordered" evidence="1">
    <location>
        <begin position="313"/>
        <end position="350"/>
    </location>
</feature>
<keyword evidence="2" id="KW-0472">Membrane</keyword>
<keyword evidence="5" id="KW-1185">Reference proteome</keyword>
<sequence length="392" mass="38739">MKIIQLAALFGGAVSAVQPLVGRVDGTTTTVVFTTSTYTITKCAASVTNCPVASATMVFTSTTVMSVTTTICPVTSTAGLPPPQSGYVPSSALSSALPTNSPGTTDTLSDSIPTSYSPSVSAPSSAYVPPVQSSALPIGPSRSIDFSVSLISPNPSLPTTVKDAVPTSFPPDASGPSSHYLPPAQTSAQPTGPSGSDTAVVPQPSPSGSVSLPGSLTDSIPTSFPPGTSASGSSSGYVPVQPSSTVGPGSRSVPVVPSGSLSTATGTYPAVTSTSSSAEYPGPSPPASTIVIDGSTRITSRLTLTSTNYVTAPLPSSNPSTNTATDAVPTSHGTGYLPSESGYPHPSGSANGTIIAPTPSYIEVPVNMGQIVAVGQSSIAAIIIALAFALFA</sequence>
<feature type="compositionally biased region" description="Low complexity" evidence="1">
    <location>
        <begin position="200"/>
        <end position="262"/>
    </location>
</feature>
<evidence type="ECO:0000256" key="2">
    <source>
        <dbReference type="SAM" id="Phobius"/>
    </source>
</evidence>
<name>A0ABR3QTP3_9PLEO</name>
<gene>
    <name evidence="4" type="ORF">SLS59_008175</name>
</gene>
<feature type="compositionally biased region" description="Polar residues" evidence="1">
    <location>
        <begin position="313"/>
        <end position="325"/>
    </location>
</feature>
<keyword evidence="2" id="KW-1133">Transmembrane helix</keyword>
<reference evidence="4 5" key="1">
    <citation type="submission" date="2024-02" db="EMBL/GenBank/DDBJ databases">
        <title>De novo assembly and annotation of 12 fungi associated with fruit tree decline syndrome in Ontario, Canada.</title>
        <authorList>
            <person name="Sulman M."/>
            <person name="Ellouze W."/>
            <person name="Ilyukhin E."/>
        </authorList>
    </citation>
    <scope>NUCLEOTIDE SEQUENCE [LARGE SCALE GENOMIC DNA]</scope>
    <source>
        <strain evidence="4 5">M97-236</strain>
    </source>
</reference>